<feature type="domain" description="DUF4123" evidence="1">
    <location>
        <begin position="5"/>
        <end position="123"/>
    </location>
</feature>
<dbReference type="RefSeq" id="WP_055103050.1">
    <property type="nucleotide sequence ID" value="NZ_LLWH01000166.1"/>
</dbReference>
<organism evidence="2 3">
    <name type="scientific">Pseudomonas endophytica</name>
    <dbReference type="NCBI Taxonomy" id="1563157"/>
    <lineage>
        <taxon>Bacteria</taxon>
        <taxon>Pseudomonadati</taxon>
        <taxon>Pseudomonadota</taxon>
        <taxon>Gammaproteobacteria</taxon>
        <taxon>Pseudomonadales</taxon>
        <taxon>Pseudomonadaceae</taxon>
        <taxon>Pseudomonas</taxon>
    </lineage>
</organism>
<dbReference type="Pfam" id="PF13503">
    <property type="entry name" value="DUF4123"/>
    <property type="match status" value="1"/>
</dbReference>
<evidence type="ECO:0000259" key="1">
    <source>
        <dbReference type="Pfam" id="PF13503"/>
    </source>
</evidence>
<name>A0A0Q0X8Q8_9PSED</name>
<keyword evidence="3" id="KW-1185">Reference proteome</keyword>
<dbReference type="AlphaFoldDB" id="A0A0Q0X8Q8"/>
<evidence type="ECO:0000313" key="3">
    <source>
        <dbReference type="Proteomes" id="UP000050342"/>
    </source>
</evidence>
<proteinExistence type="predicted"/>
<dbReference type="Proteomes" id="UP000050342">
    <property type="component" value="Unassembled WGS sequence"/>
</dbReference>
<accession>A0A0Q0X8Q8</accession>
<dbReference type="InterPro" id="IPR025391">
    <property type="entry name" value="DUF4123"/>
</dbReference>
<sequence length="278" mass="31602">MTRAYLLLDSNQIPNLYARLFQLAQNTLPHALYLTTRYADLASVGPVLIAVEPNGPLAKAFTEEWQTRAGIWLETVADEADLIAHLRSLIHVQLEGDVSALFRFYDPRITRLWLADLMDAERDRLMGPVCTIRLPDGFYIQQKNSNQPCGHYAATPWLTLSAQQLEDLCQGKRDQFAQRMVDHCQRYFPQCLHGVQAQAQQQWAQDCQRSAARHGYSAEDEVMCWIGLYAYYGEAFAEGDGHEVYRQLLAARNVTPQQRLDDLLGELTRQLITGEVSA</sequence>
<comment type="caution">
    <text evidence="2">The sequence shown here is derived from an EMBL/GenBank/DDBJ whole genome shotgun (WGS) entry which is preliminary data.</text>
</comment>
<reference evidence="2 3" key="1">
    <citation type="submission" date="2015-10" db="EMBL/GenBank/DDBJ databases">
        <title>Pseudomonas helleri sp. nov. and Pseudomonas weihenstephanensis sp. nov., isolated from raw cows milk.</title>
        <authorList>
            <person name="Von Neubeck M."/>
            <person name="Huptas C."/>
            <person name="Wenning M."/>
            <person name="Scherer S."/>
        </authorList>
    </citation>
    <scope>NUCLEOTIDE SEQUENCE [LARGE SCALE GENOMIC DNA]</scope>
    <source>
        <strain evidence="2 3">BSTT44</strain>
    </source>
</reference>
<protein>
    <recommendedName>
        <fullName evidence="1">DUF4123 domain-containing protein</fullName>
    </recommendedName>
</protein>
<dbReference type="OrthoDB" id="6878614at2"/>
<dbReference type="EMBL" id="LLWH01000166">
    <property type="protein sequence ID" value="KQB53473.1"/>
    <property type="molecule type" value="Genomic_DNA"/>
</dbReference>
<evidence type="ECO:0000313" key="2">
    <source>
        <dbReference type="EMBL" id="KQB53473.1"/>
    </source>
</evidence>
<gene>
    <name evidence="2" type="ORF">AQS70_10125</name>
</gene>
<dbReference type="STRING" id="1563157.AQS70_10125"/>